<evidence type="ECO:0000313" key="5">
    <source>
        <dbReference type="EMBL" id="KAL3123703.1"/>
    </source>
</evidence>
<dbReference type="SMART" id="SM00054">
    <property type="entry name" value="EFh"/>
    <property type="match status" value="4"/>
</dbReference>
<dbReference type="CDD" id="cd00051">
    <property type="entry name" value="EFh"/>
    <property type="match status" value="2"/>
</dbReference>
<dbReference type="EMBL" id="JBICBT010000089">
    <property type="protein sequence ID" value="KAL3123703.1"/>
    <property type="molecule type" value="Genomic_DNA"/>
</dbReference>
<evidence type="ECO:0000256" key="2">
    <source>
        <dbReference type="ARBA" id="ARBA00022737"/>
    </source>
</evidence>
<dbReference type="InterPro" id="IPR002048">
    <property type="entry name" value="EF_hand_dom"/>
</dbReference>
<dbReference type="InterPro" id="IPR018247">
    <property type="entry name" value="EF_Hand_1_Ca_BS"/>
</dbReference>
<dbReference type="Gene3D" id="1.10.238.10">
    <property type="entry name" value="EF-hand"/>
    <property type="match status" value="2"/>
</dbReference>
<dbReference type="GO" id="GO:0072686">
    <property type="term" value="C:mitotic spindle"/>
    <property type="evidence" value="ECO:0007669"/>
    <property type="project" value="UniProtKB-ARBA"/>
</dbReference>
<keyword evidence="2" id="KW-0677">Repeat</keyword>
<gene>
    <name evidence="5" type="ORF">niasHT_002785</name>
</gene>
<feature type="domain" description="EF-hand" evidence="4">
    <location>
        <begin position="138"/>
        <end position="173"/>
    </location>
</feature>
<evidence type="ECO:0000256" key="3">
    <source>
        <dbReference type="ARBA" id="ARBA00022837"/>
    </source>
</evidence>
<reference evidence="5 6" key="1">
    <citation type="submission" date="2024-10" db="EMBL/GenBank/DDBJ databases">
        <authorList>
            <person name="Kim D."/>
        </authorList>
    </citation>
    <scope>NUCLEOTIDE SEQUENCE [LARGE SCALE GENOMIC DNA]</scope>
    <source>
        <strain evidence="5">BH-2024</strain>
    </source>
</reference>
<dbReference type="PROSITE" id="PS50222">
    <property type="entry name" value="EF_HAND_2"/>
    <property type="match status" value="4"/>
</dbReference>
<proteinExistence type="predicted"/>
<dbReference type="SUPFAM" id="SSF47473">
    <property type="entry name" value="EF-hand"/>
    <property type="match status" value="1"/>
</dbReference>
<keyword evidence="1" id="KW-0479">Metal-binding</keyword>
<dbReference type="InterPro" id="IPR011992">
    <property type="entry name" value="EF-hand-dom_pair"/>
</dbReference>
<dbReference type="Pfam" id="PF13499">
    <property type="entry name" value="EF-hand_7"/>
    <property type="match status" value="2"/>
</dbReference>
<dbReference type="PROSITE" id="PS00018">
    <property type="entry name" value="EF_HAND_1"/>
    <property type="match status" value="3"/>
</dbReference>
<evidence type="ECO:0000313" key="6">
    <source>
        <dbReference type="Proteomes" id="UP001620626"/>
    </source>
</evidence>
<dbReference type="InterPro" id="IPR039647">
    <property type="entry name" value="EF_hand_pair_protein_CML-like"/>
</dbReference>
<sequence length="180" mass="20436">MGICLSNFKRSKNRNGCTGRKPHEMQPDNANEIREGDLHEIFREFDLNGDGFIQRDELRQVMLKMGQSPTEEELFAMFEAADTNTDGQISFQEFLCIARANPLSLSLKSVFDELDVDGDGFITRSELRMAFQQMGHALNDADIKAIYKRVDKNQDGKINFKEFCEMMTRGSTSNSSNSNS</sequence>
<keyword evidence="6" id="KW-1185">Reference proteome</keyword>
<keyword evidence="3" id="KW-0106">Calcium</keyword>
<evidence type="ECO:0000259" key="4">
    <source>
        <dbReference type="PROSITE" id="PS50222"/>
    </source>
</evidence>
<dbReference type="AlphaFoldDB" id="A0ABD2M8T1"/>
<name>A0ABD2M8T1_9BILA</name>
<comment type="caution">
    <text evidence="5">The sequence shown here is derived from an EMBL/GenBank/DDBJ whole genome shotgun (WGS) entry which is preliminary data.</text>
</comment>
<feature type="domain" description="EF-hand" evidence="4">
    <location>
        <begin position="102"/>
        <end position="137"/>
    </location>
</feature>
<dbReference type="PANTHER" id="PTHR10891">
    <property type="entry name" value="EF-HAND CALCIUM-BINDING DOMAIN CONTAINING PROTEIN"/>
    <property type="match status" value="1"/>
</dbReference>
<feature type="domain" description="EF-hand" evidence="4">
    <location>
        <begin position="33"/>
        <end position="68"/>
    </location>
</feature>
<feature type="domain" description="EF-hand" evidence="4">
    <location>
        <begin position="69"/>
        <end position="99"/>
    </location>
</feature>
<evidence type="ECO:0000256" key="1">
    <source>
        <dbReference type="ARBA" id="ARBA00022723"/>
    </source>
</evidence>
<accession>A0ABD2M8T1</accession>
<dbReference type="FunFam" id="1.10.238.10:FF:000527">
    <property type="entry name" value="Calmodulin-3"/>
    <property type="match status" value="1"/>
</dbReference>
<dbReference type="Proteomes" id="UP001620626">
    <property type="component" value="Unassembled WGS sequence"/>
</dbReference>
<protein>
    <recommendedName>
        <fullName evidence="4">EF-hand domain-containing protein</fullName>
    </recommendedName>
</protein>
<organism evidence="5 6">
    <name type="scientific">Heterodera trifolii</name>
    <dbReference type="NCBI Taxonomy" id="157864"/>
    <lineage>
        <taxon>Eukaryota</taxon>
        <taxon>Metazoa</taxon>
        <taxon>Ecdysozoa</taxon>
        <taxon>Nematoda</taxon>
        <taxon>Chromadorea</taxon>
        <taxon>Rhabditida</taxon>
        <taxon>Tylenchina</taxon>
        <taxon>Tylenchomorpha</taxon>
        <taxon>Tylenchoidea</taxon>
        <taxon>Heteroderidae</taxon>
        <taxon>Heteroderinae</taxon>
        <taxon>Heterodera</taxon>
    </lineage>
</organism>
<dbReference type="GO" id="GO:0046872">
    <property type="term" value="F:metal ion binding"/>
    <property type="evidence" value="ECO:0007669"/>
    <property type="project" value="UniProtKB-KW"/>
</dbReference>